<dbReference type="GO" id="GO:0016020">
    <property type="term" value="C:membrane"/>
    <property type="evidence" value="ECO:0007669"/>
    <property type="project" value="UniProtKB-SubCell"/>
</dbReference>
<sequence>MSIKARQTLLMVGFSVIVVFMFCSTVVVSGRMKDDGLVINLAGRQRMLTQKMTKEILDYTSTSDASLAGTIRNTAKVFDLTLKALTDSGNAPLTLNLNTTAFRHCPAARGEVRHRLEKVSSLWDAFYGHLETIVSGGSGADDSLAWVKANNLALLGEMNKAVLLMQKASEKKLSLLYTLQIGGVAVGFLVMLLGIRMTFGLLTRLARVEKFSSRLGSGDLNATSGIDGDDELGRIGRSLDGMAGEMKVMLQGVVDNSKTLFVTSGELSTLSGGMNVSLSSIAGKSQSVAASAEQMSGNMNSVAAAIEEASTNVGIVAESAGQMMETIGEIAGSTGKATEITAQAVNQAESSATRIASLGEAAKEIGNVTEAITEISEQTNLLALNATIEAARAGDAGRGFAVVANEIKELARQTAAATGDIRTQVSMIQEATRDAVSEVTGINEVVHGINEVVGGISAAVEDQSVTTREISENIGQASLGIQEVAANIADTSVAVGSVAHDITELNRETTGINEGSSKVASESFTLNRLSEELQTAVGQFRL</sequence>
<keyword evidence="12" id="KW-1185">Reference proteome</keyword>
<feature type="transmembrane region" description="Helical" evidence="8">
    <location>
        <begin position="175"/>
        <end position="195"/>
    </location>
</feature>
<dbReference type="Pfam" id="PF00015">
    <property type="entry name" value="MCPsignal"/>
    <property type="match status" value="1"/>
</dbReference>
<dbReference type="SMART" id="SM00304">
    <property type="entry name" value="HAMP"/>
    <property type="match status" value="1"/>
</dbReference>
<evidence type="ECO:0000313" key="11">
    <source>
        <dbReference type="EMBL" id="SCY05758.1"/>
    </source>
</evidence>
<evidence type="ECO:0000313" key="12">
    <source>
        <dbReference type="Proteomes" id="UP000198870"/>
    </source>
</evidence>
<reference evidence="11 12" key="1">
    <citation type="submission" date="2016-10" db="EMBL/GenBank/DDBJ databases">
        <authorList>
            <person name="de Groot N.N."/>
        </authorList>
    </citation>
    <scope>NUCLEOTIDE SEQUENCE [LARGE SCALE GENOMIC DNA]</scope>
    <source>
        <strain evidence="11 12">AA1</strain>
    </source>
</reference>
<comment type="similarity">
    <text evidence="6">Belongs to the methyl-accepting chemotaxis (MCP) protein family.</text>
</comment>
<evidence type="ECO:0000256" key="4">
    <source>
        <dbReference type="ARBA" id="ARBA00023136"/>
    </source>
</evidence>
<dbReference type="RefSeq" id="WP_092209409.1">
    <property type="nucleotide sequence ID" value="NZ_FMUX01000003.1"/>
</dbReference>
<feature type="domain" description="HAMP" evidence="10">
    <location>
        <begin position="199"/>
        <end position="251"/>
    </location>
</feature>
<dbReference type="OrthoDB" id="9765238at2"/>
<dbReference type="GO" id="GO:0004888">
    <property type="term" value="F:transmembrane signaling receptor activity"/>
    <property type="evidence" value="ECO:0007669"/>
    <property type="project" value="InterPro"/>
</dbReference>
<keyword evidence="2 8" id="KW-0812">Transmembrane</keyword>
<dbReference type="SMART" id="SM00283">
    <property type="entry name" value="MA"/>
    <property type="match status" value="1"/>
</dbReference>
<dbReference type="GO" id="GO:0006935">
    <property type="term" value="P:chemotaxis"/>
    <property type="evidence" value="ECO:0007669"/>
    <property type="project" value="InterPro"/>
</dbReference>
<accession>A0A1G5CU36</accession>
<dbReference type="GO" id="GO:0007165">
    <property type="term" value="P:signal transduction"/>
    <property type="evidence" value="ECO:0007669"/>
    <property type="project" value="UniProtKB-KW"/>
</dbReference>
<gene>
    <name evidence="11" type="ORF">SAMN05216233_103204</name>
</gene>
<dbReference type="Gene3D" id="1.10.287.950">
    <property type="entry name" value="Methyl-accepting chemotaxis protein"/>
    <property type="match status" value="1"/>
</dbReference>
<dbReference type="PROSITE" id="PS50885">
    <property type="entry name" value="HAMP"/>
    <property type="match status" value="1"/>
</dbReference>
<keyword evidence="5 7" id="KW-0807">Transducer</keyword>
<evidence type="ECO:0000256" key="6">
    <source>
        <dbReference type="ARBA" id="ARBA00029447"/>
    </source>
</evidence>
<dbReference type="EMBL" id="FMUX01000003">
    <property type="protein sequence ID" value="SCY05758.1"/>
    <property type="molecule type" value="Genomic_DNA"/>
</dbReference>
<dbReference type="SUPFAM" id="SSF58104">
    <property type="entry name" value="Methyl-accepting chemotaxis protein (MCP) signaling domain"/>
    <property type="match status" value="1"/>
</dbReference>
<dbReference type="Pfam" id="PF00672">
    <property type="entry name" value="HAMP"/>
    <property type="match status" value="1"/>
</dbReference>
<dbReference type="InterPro" id="IPR004089">
    <property type="entry name" value="MCPsignal_dom"/>
</dbReference>
<evidence type="ECO:0000256" key="1">
    <source>
        <dbReference type="ARBA" id="ARBA00004141"/>
    </source>
</evidence>
<name>A0A1G5CU36_9BACT</name>
<comment type="subcellular location">
    <subcellularLocation>
        <location evidence="1">Membrane</location>
        <topology evidence="1">Multi-pass membrane protein</topology>
    </subcellularLocation>
</comment>
<evidence type="ECO:0000256" key="8">
    <source>
        <dbReference type="SAM" id="Phobius"/>
    </source>
</evidence>
<dbReference type="PRINTS" id="PR00260">
    <property type="entry name" value="CHEMTRNSDUCR"/>
</dbReference>
<protein>
    <submittedName>
        <fullName evidence="11">Methyl-accepting chemotaxis protein</fullName>
    </submittedName>
</protein>
<evidence type="ECO:0000256" key="7">
    <source>
        <dbReference type="PROSITE-ProRule" id="PRU00284"/>
    </source>
</evidence>
<feature type="transmembrane region" description="Helical" evidence="8">
    <location>
        <begin position="9"/>
        <end position="28"/>
    </location>
</feature>
<keyword evidence="3 8" id="KW-1133">Transmembrane helix</keyword>
<dbReference type="AlphaFoldDB" id="A0A1G5CU36"/>
<keyword evidence="4 8" id="KW-0472">Membrane</keyword>
<evidence type="ECO:0000259" key="9">
    <source>
        <dbReference type="PROSITE" id="PS50111"/>
    </source>
</evidence>
<dbReference type="CDD" id="cd06225">
    <property type="entry name" value="HAMP"/>
    <property type="match status" value="1"/>
</dbReference>
<organism evidence="11 12">
    <name type="scientific">Desulfoluna spongiiphila</name>
    <dbReference type="NCBI Taxonomy" id="419481"/>
    <lineage>
        <taxon>Bacteria</taxon>
        <taxon>Pseudomonadati</taxon>
        <taxon>Thermodesulfobacteriota</taxon>
        <taxon>Desulfobacteria</taxon>
        <taxon>Desulfobacterales</taxon>
        <taxon>Desulfolunaceae</taxon>
        <taxon>Desulfoluna</taxon>
    </lineage>
</organism>
<feature type="domain" description="Methyl-accepting transducer" evidence="9">
    <location>
        <begin position="270"/>
        <end position="499"/>
    </location>
</feature>
<dbReference type="PANTHER" id="PTHR32089">
    <property type="entry name" value="METHYL-ACCEPTING CHEMOTAXIS PROTEIN MCPB"/>
    <property type="match status" value="1"/>
</dbReference>
<dbReference type="InterPro" id="IPR003660">
    <property type="entry name" value="HAMP_dom"/>
</dbReference>
<dbReference type="STRING" id="419481.SAMN05216233_103204"/>
<evidence type="ECO:0000256" key="2">
    <source>
        <dbReference type="ARBA" id="ARBA00022692"/>
    </source>
</evidence>
<dbReference type="PANTHER" id="PTHR32089:SF112">
    <property type="entry name" value="LYSOZYME-LIKE PROTEIN-RELATED"/>
    <property type="match status" value="1"/>
</dbReference>
<proteinExistence type="inferred from homology"/>
<dbReference type="Pfam" id="PF13675">
    <property type="entry name" value="PilJ"/>
    <property type="match status" value="1"/>
</dbReference>
<evidence type="ECO:0000256" key="3">
    <source>
        <dbReference type="ARBA" id="ARBA00022989"/>
    </source>
</evidence>
<dbReference type="Proteomes" id="UP000198870">
    <property type="component" value="Unassembled WGS sequence"/>
</dbReference>
<evidence type="ECO:0000259" key="10">
    <source>
        <dbReference type="PROSITE" id="PS50885"/>
    </source>
</evidence>
<dbReference type="PROSITE" id="PS50111">
    <property type="entry name" value="CHEMOTAXIS_TRANSDUC_2"/>
    <property type="match status" value="1"/>
</dbReference>
<dbReference type="InterPro" id="IPR029095">
    <property type="entry name" value="NarX-like_N"/>
</dbReference>
<evidence type="ECO:0000256" key="5">
    <source>
        <dbReference type="ARBA" id="ARBA00023224"/>
    </source>
</evidence>
<dbReference type="InterPro" id="IPR004090">
    <property type="entry name" value="Chemotax_Me-accpt_rcpt"/>
</dbReference>